<evidence type="ECO:0000256" key="1">
    <source>
        <dbReference type="ARBA" id="ARBA00004477"/>
    </source>
</evidence>
<sequence>MPTLGDFRRWLQRKQYHFEVTLSVYMFTPWEKFAFYSILFLLCSLAFIAAVLYLPHHISILAGRAWYYIKGEQIDVGASAREAIKEMSASVLHDAAVSTSAAATAAHHAKTTLDAIEKEL</sequence>
<protein>
    <submittedName>
        <fullName evidence="7">Uncharacterized protein</fullName>
    </submittedName>
</protein>
<organism evidence="7 8">
    <name type="scientific">Drechmeria coniospora</name>
    <name type="common">Nematophagous fungus</name>
    <name type="synonym">Meria coniospora</name>
    <dbReference type="NCBI Taxonomy" id="98403"/>
    <lineage>
        <taxon>Eukaryota</taxon>
        <taxon>Fungi</taxon>
        <taxon>Dikarya</taxon>
        <taxon>Ascomycota</taxon>
        <taxon>Pezizomycotina</taxon>
        <taxon>Sordariomycetes</taxon>
        <taxon>Hypocreomycetidae</taxon>
        <taxon>Hypocreales</taxon>
        <taxon>Ophiocordycipitaceae</taxon>
        <taxon>Drechmeria</taxon>
    </lineage>
</organism>
<evidence type="ECO:0000256" key="6">
    <source>
        <dbReference type="SAM" id="Phobius"/>
    </source>
</evidence>
<accession>A0A151GNK6</accession>
<evidence type="ECO:0000256" key="4">
    <source>
        <dbReference type="ARBA" id="ARBA00022989"/>
    </source>
</evidence>
<dbReference type="OrthoDB" id="202672at2759"/>
<dbReference type="RefSeq" id="XP_040658022.1">
    <property type="nucleotide sequence ID" value="XM_040802989.1"/>
</dbReference>
<feature type="transmembrane region" description="Helical" evidence="6">
    <location>
        <begin position="33"/>
        <end position="54"/>
    </location>
</feature>
<evidence type="ECO:0000313" key="8">
    <source>
        <dbReference type="Proteomes" id="UP000076580"/>
    </source>
</evidence>
<gene>
    <name evidence="7" type="ORF">DCS_05687</name>
</gene>
<dbReference type="EMBL" id="LAYC01000002">
    <property type="protein sequence ID" value="KYK58670.1"/>
    <property type="molecule type" value="Genomic_DNA"/>
</dbReference>
<dbReference type="GO" id="GO:0005789">
    <property type="term" value="C:endoplasmic reticulum membrane"/>
    <property type="evidence" value="ECO:0007669"/>
    <property type="project" value="UniProtKB-SubCell"/>
</dbReference>
<comment type="subcellular location">
    <subcellularLocation>
        <location evidence="1">Endoplasmic reticulum membrane</location>
        <topology evidence="1">Multi-pass membrane protein</topology>
    </subcellularLocation>
</comment>
<dbReference type="Proteomes" id="UP000076580">
    <property type="component" value="Chromosome 02"/>
</dbReference>
<dbReference type="STRING" id="98403.A0A151GNK6"/>
<comment type="caution">
    <text evidence="7">The sequence shown here is derived from an EMBL/GenBank/DDBJ whole genome shotgun (WGS) entry which is preliminary data.</text>
</comment>
<keyword evidence="2 6" id="KW-0812">Transmembrane</keyword>
<dbReference type="InParanoid" id="A0A151GNK6"/>
<evidence type="ECO:0000256" key="5">
    <source>
        <dbReference type="ARBA" id="ARBA00023136"/>
    </source>
</evidence>
<keyword evidence="3" id="KW-0256">Endoplasmic reticulum</keyword>
<proteinExistence type="predicted"/>
<keyword evidence="8" id="KW-1185">Reference proteome</keyword>
<evidence type="ECO:0000256" key="3">
    <source>
        <dbReference type="ARBA" id="ARBA00022824"/>
    </source>
</evidence>
<evidence type="ECO:0000313" key="7">
    <source>
        <dbReference type="EMBL" id="KYK58670.1"/>
    </source>
</evidence>
<dbReference type="AlphaFoldDB" id="A0A151GNK6"/>
<reference evidence="7 8" key="1">
    <citation type="journal article" date="2016" name="Sci. Rep.">
        <title>Insights into Adaptations to a Near-Obligate Nematode Endoparasitic Lifestyle from the Finished Genome of Drechmeria coniospora.</title>
        <authorList>
            <person name="Zhang L."/>
            <person name="Zhou Z."/>
            <person name="Guo Q."/>
            <person name="Fokkens L."/>
            <person name="Miskei M."/>
            <person name="Pocsi I."/>
            <person name="Zhang W."/>
            <person name="Chen M."/>
            <person name="Wang L."/>
            <person name="Sun Y."/>
            <person name="Donzelli B.G."/>
            <person name="Gibson D.M."/>
            <person name="Nelson D.R."/>
            <person name="Luo J.G."/>
            <person name="Rep M."/>
            <person name="Liu H."/>
            <person name="Yang S."/>
            <person name="Wang J."/>
            <person name="Krasnoff S.B."/>
            <person name="Xu Y."/>
            <person name="Molnar I."/>
            <person name="Lin M."/>
        </authorList>
    </citation>
    <scope>NUCLEOTIDE SEQUENCE [LARGE SCALE GENOMIC DNA]</scope>
    <source>
        <strain evidence="7 8">ARSEF 6962</strain>
    </source>
</reference>
<name>A0A151GNK6_DRECN</name>
<dbReference type="Pfam" id="PF11779">
    <property type="entry name" value="SPT_ssu-like"/>
    <property type="match status" value="1"/>
</dbReference>
<dbReference type="InterPro" id="IPR024512">
    <property type="entry name" value="Ser_palmitoyltrfase_ssu-like"/>
</dbReference>
<dbReference type="GeneID" id="63718330"/>
<keyword evidence="5 6" id="KW-0472">Membrane</keyword>
<evidence type="ECO:0000256" key="2">
    <source>
        <dbReference type="ARBA" id="ARBA00022692"/>
    </source>
</evidence>
<keyword evidence="4 6" id="KW-1133">Transmembrane helix</keyword>